<dbReference type="AlphaFoldDB" id="A0A3S4Q3C9"/>
<keyword evidence="2" id="KW-1185">Reference proteome</keyword>
<dbReference type="EMBL" id="QPKB01001482">
    <property type="protein sequence ID" value="RWR98317.1"/>
    <property type="molecule type" value="Genomic_DNA"/>
</dbReference>
<reference evidence="1 2" key="1">
    <citation type="journal article" date="2019" name="Nat. Plants">
        <title>Stout camphor tree genome fills gaps in understanding of flowering plant genome evolution.</title>
        <authorList>
            <person name="Chaw S.M."/>
            <person name="Liu Y.C."/>
            <person name="Wu Y.W."/>
            <person name="Wang H.Y."/>
            <person name="Lin C.I."/>
            <person name="Wu C.S."/>
            <person name="Ke H.M."/>
            <person name="Chang L.Y."/>
            <person name="Hsu C.Y."/>
            <person name="Yang H.T."/>
            <person name="Sudianto E."/>
            <person name="Hsu M.H."/>
            <person name="Wu K.P."/>
            <person name="Wang L.N."/>
            <person name="Leebens-Mack J.H."/>
            <person name="Tsai I.J."/>
        </authorList>
    </citation>
    <scope>NUCLEOTIDE SEQUENCE [LARGE SCALE GENOMIC DNA]</scope>
    <source>
        <strain evidence="2">cv. Chaw 1501</strain>
        <tissue evidence="1">Young leaves</tissue>
    </source>
</reference>
<sequence length="63" mass="6981">MSRNPPLFEDVLSVEEHVLGNLSRGSFKTYSNYYSTENESFGFTLIGIEAGEREVFVVCGSLG</sequence>
<name>A0A3S4Q3C9_9MAGN</name>
<evidence type="ECO:0000313" key="1">
    <source>
        <dbReference type="EMBL" id="RWR98317.1"/>
    </source>
</evidence>
<accession>A0A3S4Q3C9</accession>
<evidence type="ECO:0000313" key="2">
    <source>
        <dbReference type="Proteomes" id="UP000283530"/>
    </source>
</evidence>
<protein>
    <submittedName>
        <fullName evidence="1">Uncharacterized protein</fullName>
    </submittedName>
</protein>
<comment type="caution">
    <text evidence="1">The sequence shown here is derived from an EMBL/GenBank/DDBJ whole genome shotgun (WGS) entry which is preliminary data.</text>
</comment>
<dbReference type="Proteomes" id="UP000283530">
    <property type="component" value="Unassembled WGS sequence"/>
</dbReference>
<organism evidence="1 2">
    <name type="scientific">Cinnamomum micranthum f. kanehirae</name>
    <dbReference type="NCBI Taxonomy" id="337451"/>
    <lineage>
        <taxon>Eukaryota</taxon>
        <taxon>Viridiplantae</taxon>
        <taxon>Streptophyta</taxon>
        <taxon>Embryophyta</taxon>
        <taxon>Tracheophyta</taxon>
        <taxon>Spermatophyta</taxon>
        <taxon>Magnoliopsida</taxon>
        <taxon>Magnoliidae</taxon>
        <taxon>Laurales</taxon>
        <taxon>Lauraceae</taxon>
        <taxon>Cinnamomum</taxon>
    </lineage>
</organism>
<proteinExistence type="predicted"/>
<dbReference type="OrthoDB" id="10469503at2759"/>
<gene>
    <name evidence="1" type="ORF">CKAN_02785600</name>
</gene>